<keyword evidence="4" id="KW-0472">Membrane</keyword>
<sequence>MVWPQAWLMRRSRDYIAESRRRVTSRMAVGQVPHADLHRAPGSPTSQRPSADRTREGLAFMPVDTVHVISTVQPSGRRVRARRGLALLCGVALLGAGTVVASPAYAYSNPSPVNLGAAGNYAILASSGIRTTGVTAVTGDMGISPAGASSITGFGLTQFGTFATSPQVVGMVYAADYTAPTPANLTTAVGNEVTAYNDAAGRTPADSLNYLAGAVTGPQTLGRGVYKWTTGVTVSGTVTLNGGVNDVFIFQVAGTLNFSGSAKIVLTGGARACNVIWQSASQVTLAGGAETKGVILGKTAIVAQSGATLTPGRALAQTAVTMIANTVTAPTC</sequence>
<dbReference type="InterPro" id="IPR021884">
    <property type="entry name" value="Ice-bd_prot"/>
</dbReference>
<comment type="similarity">
    <text evidence="1">Belongs to the ice-binding protein family.</text>
</comment>
<evidence type="ECO:0000256" key="3">
    <source>
        <dbReference type="SAM" id="MobiDB-lite"/>
    </source>
</evidence>
<comment type="caution">
    <text evidence="5">The sequence shown here is derived from an EMBL/GenBank/DDBJ whole genome shotgun (WGS) entry which is preliminary data.</text>
</comment>
<evidence type="ECO:0000313" key="5">
    <source>
        <dbReference type="EMBL" id="TDC25793.1"/>
    </source>
</evidence>
<keyword evidence="6" id="KW-1185">Reference proteome</keyword>
<keyword evidence="4" id="KW-0812">Transmembrane</keyword>
<keyword evidence="4" id="KW-1133">Transmembrane helix</keyword>
<accession>A0A4R4PU88</accession>
<evidence type="ECO:0000256" key="2">
    <source>
        <dbReference type="ARBA" id="ARBA00022729"/>
    </source>
</evidence>
<evidence type="ECO:0000256" key="4">
    <source>
        <dbReference type="SAM" id="Phobius"/>
    </source>
</evidence>
<name>A0A4R4PU88_9ACTN</name>
<dbReference type="EMBL" id="SMKA01000118">
    <property type="protein sequence ID" value="TDC25793.1"/>
    <property type="molecule type" value="Genomic_DNA"/>
</dbReference>
<dbReference type="Proteomes" id="UP000295075">
    <property type="component" value="Unassembled WGS sequence"/>
</dbReference>
<reference evidence="5 6" key="1">
    <citation type="submission" date="2019-03" db="EMBL/GenBank/DDBJ databases">
        <title>Draft genome sequences of novel Actinobacteria.</title>
        <authorList>
            <person name="Sahin N."/>
            <person name="Ay H."/>
            <person name="Saygin H."/>
        </authorList>
    </citation>
    <scope>NUCLEOTIDE SEQUENCE [LARGE SCALE GENOMIC DNA]</scope>
    <source>
        <strain evidence="5 6">JCM 30547</strain>
    </source>
</reference>
<organism evidence="5 6">
    <name type="scientific">Kribbella albertanoniae</name>
    <dbReference type="NCBI Taxonomy" id="1266829"/>
    <lineage>
        <taxon>Bacteria</taxon>
        <taxon>Bacillati</taxon>
        <taxon>Actinomycetota</taxon>
        <taxon>Actinomycetes</taxon>
        <taxon>Propionibacteriales</taxon>
        <taxon>Kribbellaceae</taxon>
        <taxon>Kribbella</taxon>
    </lineage>
</organism>
<keyword evidence="2" id="KW-0732">Signal</keyword>
<dbReference type="Pfam" id="PF11999">
    <property type="entry name" value="Ice_binding"/>
    <property type="match status" value="1"/>
</dbReference>
<dbReference type="OrthoDB" id="2082707at2"/>
<feature type="transmembrane region" description="Helical" evidence="4">
    <location>
        <begin position="85"/>
        <end position="107"/>
    </location>
</feature>
<dbReference type="AlphaFoldDB" id="A0A4R4PU88"/>
<evidence type="ECO:0000313" key="6">
    <source>
        <dbReference type="Proteomes" id="UP000295075"/>
    </source>
</evidence>
<gene>
    <name evidence="5" type="ORF">E1261_23605</name>
</gene>
<proteinExistence type="inferred from homology"/>
<feature type="region of interest" description="Disordered" evidence="3">
    <location>
        <begin position="28"/>
        <end position="54"/>
    </location>
</feature>
<protein>
    <submittedName>
        <fullName evidence="5">DUF3494 domain-containing protein</fullName>
    </submittedName>
</protein>
<evidence type="ECO:0000256" key="1">
    <source>
        <dbReference type="ARBA" id="ARBA00005445"/>
    </source>
</evidence>